<proteinExistence type="inferred from homology"/>
<dbReference type="EMBL" id="FPHI01000023">
    <property type="protein sequence ID" value="SFV63053.1"/>
    <property type="molecule type" value="Genomic_DNA"/>
</dbReference>
<evidence type="ECO:0000256" key="3">
    <source>
        <dbReference type="ARBA" id="ARBA00019815"/>
    </source>
</evidence>
<name>A0A1W1CBF8_9ZZZZ</name>
<keyword evidence="5" id="KW-0732">Signal</keyword>
<dbReference type="NCBIfam" id="TIGR01254">
    <property type="entry name" value="sfuA"/>
    <property type="match status" value="1"/>
</dbReference>
<dbReference type="InterPro" id="IPR005967">
    <property type="entry name" value="ThiB"/>
</dbReference>
<dbReference type="InterPro" id="IPR006059">
    <property type="entry name" value="SBP"/>
</dbReference>
<accession>A0A1W1CBF8</accession>
<evidence type="ECO:0000256" key="5">
    <source>
        <dbReference type="ARBA" id="ARBA00022729"/>
    </source>
</evidence>
<dbReference type="PROSITE" id="PS01037">
    <property type="entry name" value="SBP_BACTERIAL_1"/>
    <property type="match status" value="1"/>
</dbReference>
<dbReference type="Pfam" id="PF01547">
    <property type="entry name" value="SBP_bac_1"/>
    <property type="match status" value="1"/>
</dbReference>
<keyword evidence="4" id="KW-0813">Transport</keyword>
<dbReference type="GO" id="GO:0030975">
    <property type="term" value="F:thiamine binding"/>
    <property type="evidence" value="ECO:0007669"/>
    <property type="project" value="InterPro"/>
</dbReference>
<organism evidence="7">
    <name type="scientific">hydrothermal vent metagenome</name>
    <dbReference type="NCBI Taxonomy" id="652676"/>
    <lineage>
        <taxon>unclassified sequences</taxon>
        <taxon>metagenomes</taxon>
        <taxon>ecological metagenomes</taxon>
    </lineage>
</organism>
<keyword evidence="6" id="KW-0574">Periplasm</keyword>
<dbReference type="GO" id="GO:0015888">
    <property type="term" value="P:thiamine transport"/>
    <property type="evidence" value="ECO:0007669"/>
    <property type="project" value="InterPro"/>
</dbReference>
<evidence type="ECO:0000256" key="1">
    <source>
        <dbReference type="ARBA" id="ARBA00004418"/>
    </source>
</evidence>
<dbReference type="Gene3D" id="3.40.190.10">
    <property type="entry name" value="Periplasmic binding protein-like II"/>
    <property type="match status" value="2"/>
</dbReference>
<gene>
    <name evidence="7" type="ORF">MNB_SV-3-1620</name>
</gene>
<evidence type="ECO:0000256" key="2">
    <source>
        <dbReference type="ARBA" id="ARBA00008520"/>
    </source>
</evidence>
<dbReference type="GO" id="GO:0030288">
    <property type="term" value="C:outer membrane-bounded periplasmic space"/>
    <property type="evidence" value="ECO:0007669"/>
    <property type="project" value="InterPro"/>
</dbReference>
<dbReference type="PANTHER" id="PTHR30006">
    <property type="entry name" value="THIAMINE-BINDING PERIPLASMIC PROTEIN-RELATED"/>
    <property type="match status" value="1"/>
</dbReference>
<dbReference type="PANTHER" id="PTHR30006:SF3">
    <property type="entry name" value="THIAMINE-BINDING PERIPLASMIC PROTEIN"/>
    <property type="match status" value="1"/>
</dbReference>
<evidence type="ECO:0000256" key="4">
    <source>
        <dbReference type="ARBA" id="ARBA00022448"/>
    </source>
</evidence>
<dbReference type="CDD" id="cd13545">
    <property type="entry name" value="PBP2_TbpA"/>
    <property type="match status" value="1"/>
</dbReference>
<evidence type="ECO:0000313" key="7">
    <source>
        <dbReference type="EMBL" id="SFV63053.1"/>
    </source>
</evidence>
<dbReference type="InterPro" id="IPR005948">
    <property type="entry name" value="ThiB-like"/>
</dbReference>
<evidence type="ECO:0000256" key="6">
    <source>
        <dbReference type="ARBA" id="ARBA00022764"/>
    </source>
</evidence>
<protein>
    <recommendedName>
        <fullName evidence="3">Thiamine-binding periplasmic protein</fullName>
    </recommendedName>
</protein>
<sequence>MLKTILIFLLATFALFATEKPTLTIYTYDAFAASWGPAPKIKQAFEKEYNCTLKFVGLSSSIGALRKIQLEGKRTKADVLLGLDTSIAQVAKKTGFFVPHELNTSKLDLPAPYNDDTFVPFDYSFFAFVYNTEKLKNVPDSFEALAHMPKEFKIVIQDPRSSTAGLGLLLWVKSIYGDKAGAYWKRLAPHILTITKGWSEAYGLFLKGEADMVLSYTTSPAYHIIDENRTDIKAAAFKEGHYGQIEVAAVLKSSKYQALAKQFLVFLYTQTFADIIPTANWAYPVVKTTLPKAYETLVHPKEMMLMDGKMVQAQRKTIINEWLEAIRK</sequence>
<dbReference type="SUPFAM" id="SSF53850">
    <property type="entry name" value="Periplasmic binding protein-like II"/>
    <property type="match status" value="1"/>
</dbReference>
<reference evidence="7" key="1">
    <citation type="submission" date="2016-10" db="EMBL/GenBank/DDBJ databases">
        <authorList>
            <person name="de Groot N.N."/>
        </authorList>
    </citation>
    <scope>NUCLEOTIDE SEQUENCE</scope>
</reference>
<dbReference type="GO" id="GO:0055085">
    <property type="term" value="P:transmembrane transport"/>
    <property type="evidence" value="ECO:0007669"/>
    <property type="project" value="InterPro"/>
</dbReference>
<comment type="subcellular location">
    <subcellularLocation>
        <location evidence="1">Periplasm</location>
    </subcellularLocation>
</comment>
<dbReference type="InterPro" id="IPR006061">
    <property type="entry name" value="SBP_1_CS"/>
</dbReference>
<dbReference type="AlphaFoldDB" id="A0A1W1CBF8"/>
<comment type="similarity">
    <text evidence="2">Belongs to the bacterial solute-binding protein 1 family.</text>
</comment>
<dbReference type="GO" id="GO:0030976">
    <property type="term" value="F:thiamine pyrophosphate binding"/>
    <property type="evidence" value="ECO:0007669"/>
    <property type="project" value="TreeGrafter"/>
</dbReference>
<dbReference type="NCBIfam" id="TIGR01276">
    <property type="entry name" value="thiB"/>
    <property type="match status" value="1"/>
</dbReference>